<reference evidence="2 3" key="1">
    <citation type="submission" date="2024-08" db="EMBL/GenBank/DDBJ databases">
        <authorList>
            <person name="Cucini C."/>
            <person name="Frati F."/>
        </authorList>
    </citation>
    <scope>NUCLEOTIDE SEQUENCE [LARGE SCALE GENOMIC DNA]</scope>
</reference>
<comment type="caution">
    <text evidence="2">The sequence shown here is derived from an EMBL/GenBank/DDBJ whole genome shotgun (WGS) entry which is preliminary data.</text>
</comment>
<sequence>MDRIASIIRESVTEQAGILVNGKLKEYKIRIKLEMGEDVAETLERETVDNKNNDDECGLEEGETGTQDTAEATTEDEEEEEAEILGNEDNEEDPDGGEDDDVYESPMNRFESEAKAATSAASGEFSFKAAKENNSNVNRFWSVLVSLVLANLVGV</sequence>
<feature type="compositionally biased region" description="Basic and acidic residues" evidence="1">
    <location>
        <begin position="44"/>
        <end position="54"/>
    </location>
</feature>
<feature type="region of interest" description="Disordered" evidence="1">
    <location>
        <begin position="44"/>
        <end position="123"/>
    </location>
</feature>
<evidence type="ECO:0000313" key="3">
    <source>
        <dbReference type="Proteomes" id="UP001642540"/>
    </source>
</evidence>
<organism evidence="2 3">
    <name type="scientific">Orchesella dallaii</name>
    <dbReference type="NCBI Taxonomy" id="48710"/>
    <lineage>
        <taxon>Eukaryota</taxon>
        <taxon>Metazoa</taxon>
        <taxon>Ecdysozoa</taxon>
        <taxon>Arthropoda</taxon>
        <taxon>Hexapoda</taxon>
        <taxon>Collembola</taxon>
        <taxon>Entomobryomorpha</taxon>
        <taxon>Entomobryoidea</taxon>
        <taxon>Orchesellidae</taxon>
        <taxon>Orchesellinae</taxon>
        <taxon>Orchesella</taxon>
    </lineage>
</organism>
<proteinExistence type="predicted"/>
<evidence type="ECO:0000256" key="1">
    <source>
        <dbReference type="SAM" id="MobiDB-lite"/>
    </source>
</evidence>
<gene>
    <name evidence="2" type="ORF">ODALV1_LOCUS15683</name>
</gene>
<dbReference type="EMBL" id="CAXLJM020000048">
    <property type="protein sequence ID" value="CAL8112513.1"/>
    <property type="molecule type" value="Genomic_DNA"/>
</dbReference>
<evidence type="ECO:0000313" key="2">
    <source>
        <dbReference type="EMBL" id="CAL8112513.1"/>
    </source>
</evidence>
<protein>
    <submittedName>
        <fullName evidence="2">Uncharacterized protein</fullName>
    </submittedName>
</protein>
<feature type="compositionally biased region" description="Acidic residues" evidence="1">
    <location>
        <begin position="73"/>
        <end position="103"/>
    </location>
</feature>
<name>A0ABP1QVM4_9HEXA</name>
<accession>A0ABP1QVM4</accession>
<keyword evidence="3" id="KW-1185">Reference proteome</keyword>
<dbReference type="Proteomes" id="UP001642540">
    <property type="component" value="Unassembled WGS sequence"/>
</dbReference>